<dbReference type="EMBL" id="KV722569">
    <property type="protein sequence ID" value="OCH85673.1"/>
    <property type="molecule type" value="Genomic_DNA"/>
</dbReference>
<evidence type="ECO:0000313" key="3">
    <source>
        <dbReference type="Proteomes" id="UP000250043"/>
    </source>
</evidence>
<organism evidence="2 3">
    <name type="scientific">Obba rivulosa</name>
    <dbReference type="NCBI Taxonomy" id="1052685"/>
    <lineage>
        <taxon>Eukaryota</taxon>
        <taxon>Fungi</taxon>
        <taxon>Dikarya</taxon>
        <taxon>Basidiomycota</taxon>
        <taxon>Agaricomycotina</taxon>
        <taxon>Agaricomycetes</taxon>
        <taxon>Polyporales</taxon>
        <taxon>Gelatoporiaceae</taxon>
        <taxon>Obba</taxon>
    </lineage>
</organism>
<proteinExistence type="predicted"/>
<keyword evidence="3" id="KW-1185">Reference proteome</keyword>
<evidence type="ECO:0000256" key="1">
    <source>
        <dbReference type="SAM" id="MobiDB-lite"/>
    </source>
</evidence>
<name>A0A8E2AK43_9APHY</name>
<feature type="region of interest" description="Disordered" evidence="1">
    <location>
        <begin position="153"/>
        <end position="182"/>
    </location>
</feature>
<evidence type="ECO:0000313" key="2">
    <source>
        <dbReference type="EMBL" id="OCH85673.1"/>
    </source>
</evidence>
<accession>A0A8E2AK43</accession>
<protein>
    <submittedName>
        <fullName evidence="2">Uncharacterized protein</fullName>
    </submittedName>
</protein>
<gene>
    <name evidence="2" type="ORF">OBBRIDRAFT_807337</name>
</gene>
<feature type="compositionally biased region" description="Pro residues" evidence="1">
    <location>
        <begin position="168"/>
        <end position="177"/>
    </location>
</feature>
<sequence>MSTYLGHIIPIWSVRTACINFPRDTDTAQPQSNQLGRRIPEDMEQTAQPKNGYAESCKDEHNTDCYSQMRYDPLSQPTWAALSPREVASLSRLERPQRTITQSSTSRIAQLYQDGSALDLQTTDLQYDARDVPADDVKPTIIATYRSVSVQTEPLEPLDDVSTLNPPLQDPPLPAPTPVSSDDRTYEYCGRWMAAESRVQQLESLLLDVGIMPPSSPHLKTLLAMVHHSDVVHDSKRRRIE</sequence>
<dbReference type="AlphaFoldDB" id="A0A8E2AK43"/>
<reference evidence="2 3" key="1">
    <citation type="submission" date="2016-07" db="EMBL/GenBank/DDBJ databases">
        <title>Draft genome of the white-rot fungus Obba rivulosa 3A-2.</title>
        <authorList>
            <consortium name="DOE Joint Genome Institute"/>
            <person name="Miettinen O."/>
            <person name="Riley R."/>
            <person name="Acob R."/>
            <person name="Barry K."/>
            <person name="Cullen D."/>
            <person name="De Vries R."/>
            <person name="Hainaut M."/>
            <person name="Hatakka A."/>
            <person name="Henrissat B."/>
            <person name="Hilden K."/>
            <person name="Kuo R."/>
            <person name="Labutti K."/>
            <person name="Lipzen A."/>
            <person name="Makela M.R."/>
            <person name="Sandor L."/>
            <person name="Spatafora J.W."/>
            <person name="Grigoriev I.V."/>
            <person name="Hibbett D.S."/>
        </authorList>
    </citation>
    <scope>NUCLEOTIDE SEQUENCE [LARGE SCALE GENOMIC DNA]</scope>
    <source>
        <strain evidence="2 3">3A-2</strain>
    </source>
</reference>
<dbReference type="OrthoDB" id="10662918at2759"/>
<dbReference type="Proteomes" id="UP000250043">
    <property type="component" value="Unassembled WGS sequence"/>
</dbReference>